<gene>
    <name evidence="2" type="ORF">GCM10017643_26410</name>
</gene>
<dbReference type="AlphaFoldDB" id="A0A9W6J7Z6"/>
<dbReference type="PANTHER" id="PTHR43415">
    <property type="entry name" value="SPERMIDINE N(1)-ACETYLTRANSFERASE"/>
    <property type="match status" value="1"/>
</dbReference>
<evidence type="ECO:0000259" key="1">
    <source>
        <dbReference type="PROSITE" id="PS51186"/>
    </source>
</evidence>
<reference evidence="2" key="1">
    <citation type="journal article" date="2014" name="Int. J. Syst. Evol. Microbiol.">
        <title>Complete genome sequence of Corynebacterium casei LMG S-19264T (=DSM 44701T), isolated from a smear-ripened cheese.</title>
        <authorList>
            <consortium name="US DOE Joint Genome Institute (JGI-PGF)"/>
            <person name="Walter F."/>
            <person name="Albersmeier A."/>
            <person name="Kalinowski J."/>
            <person name="Ruckert C."/>
        </authorList>
    </citation>
    <scope>NUCLEOTIDE SEQUENCE</scope>
    <source>
        <strain evidence="2">VKM B-2484</strain>
    </source>
</reference>
<reference evidence="2" key="2">
    <citation type="submission" date="2023-01" db="EMBL/GenBank/DDBJ databases">
        <authorList>
            <person name="Sun Q."/>
            <person name="Evtushenko L."/>
        </authorList>
    </citation>
    <scope>NUCLEOTIDE SEQUENCE</scope>
    <source>
        <strain evidence="2">VKM B-2484</strain>
    </source>
</reference>
<accession>A0A9W6J7Z6</accession>
<keyword evidence="3" id="KW-1185">Reference proteome</keyword>
<evidence type="ECO:0000313" key="2">
    <source>
        <dbReference type="EMBL" id="GLK72525.1"/>
    </source>
</evidence>
<sequence>MAEHAATFRRLSRADVDARTRALNEESVLDGILMEVPVGLAPSERWFERIQTDSSRRDFALAREGEAVGFSGLVNISQRDRTAELYIFMPRAHQGRGLGSVLLEATLRFALLELNLRKITLYVTISNTAAMRFYERAGFFREAVLKEHVWHRGAYRDRVIYSRFLAAGEADRSAFYGALS</sequence>
<comment type="caution">
    <text evidence="2">The sequence shown here is derived from an EMBL/GenBank/DDBJ whole genome shotgun (WGS) entry which is preliminary data.</text>
</comment>
<dbReference type="InterPro" id="IPR000182">
    <property type="entry name" value="GNAT_dom"/>
</dbReference>
<dbReference type="GO" id="GO:0016747">
    <property type="term" value="F:acyltransferase activity, transferring groups other than amino-acyl groups"/>
    <property type="evidence" value="ECO:0007669"/>
    <property type="project" value="InterPro"/>
</dbReference>
<dbReference type="PANTHER" id="PTHR43415:SF3">
    <property type="entry name" value="GNAT-FAMILY ACETYLTRANSFERASE"/>
    <property type="match status" value="1"/>
</dbReference>
<dbReference type="Pfam" id="PF00583">
    <property type="entry name" value="Acetyltransf_1"/>
    <property type="match status" value="1"/>
</dbReference>
<dbReference type="CDD" id="cd04301">
    <property type="entry name" value="NAT_SF"/>
    <property type="match status" value="1"/>
</dbReference>
<dbReference type="RefSeq" id="WP_213376115.1">
    <property type="nucleotide sequence ID" value="NZ_BSFJ01000017.1"/>
</dbReference>
<dbReference type="InterPro" id="IPR016181">
    <property type="entry name" value="Acyl_CoA_acyltransferase"/>
</dbReference>
<protein>
    <submittedName>
        <fullName evidence="2">Spermidine N1-acetyltransferase</fullName>
    </submittedName>
</protein>
<evidence type="ECO:0000313" key="3">
    <source>
        <dbReference type="Proteomes" id="UP001143370"/>
    </source>
</evidence>
<dbReference type="Proteomes" id="UP001143370">
    <property type="component" value="Unassembled WGS sequence"/>
</dbReference>
<dbReference type="SUPFAM" id="SSF55729">
    <property type="entry name" value="Acyl-CoA N-acyltransferases (Nat)"/>
    <property type="match status" value="1"/>
</dbReference>
<dbReference type="PROSITE" id="PS51186">
    <property type="entry name" value="GNAT"/>
    <property type="match status" value="1"/>
</dbReference>
<feature type="domain" description="N-acetyltransferase" evidence="1">
    <location>
        <begin position="6"/>
        <end position="166"/>
    </location>
</feature>
<dbReference type="Gene3D" id="3.40.630.30">
    <property type="match status" value="1"/>
</dbReference>
<name>A0A9W6J7Z6_9HYPH</name>
<organism evidence="2 3">
    <name type="scientific">Ancylobacter dichloromethanicus</name>
    <dbReference type="NCBI Taxonomy" id="518825"/>
    <lineage>
        <taxon>Bacteria</taxon>
        <taxon>Pseudomonadati</taxon>
        <taxon>Pseudomonadota</taxon>
        <taxon>Alphaproteobacteria</taxon>
        <taxon>Hyphomicrobiales</taxon>
        <taxon>Xanthobacteraceae</taxon>
        <taxon>Ancylobacter</taxon>
    </lineage>
</organism>
<proteinExistence type="predicted"/>
<dbReference type="EMBL" id="BSFJ01000017">
    <property type="protein sequence ID" value="GLK72525.1"/>
    <property type="molecule type" value="Genomic_DNA"/>
</dbReference>